<dbReference type="SUPFAM" id="SSF52980">
    <property type="entry name" value="Restriction endonuclease-like"/>
    <property type="match status" value="1"/>
</dbReference>
<accession>A0A927AZS7</accession>
<keyword evidence="2" id="KW-0255">Endonuclease</keyword>
<dbReference type="Gene3D" id="3.90.1570.10">
    <property type="entry name" value="tt1808, chain A"/>
    <property type="match status" value="1"/>
</dbReference>
<organism evidence="2 3">
    <name type="scientific">Spirosoma validum</name>
    <dbReference type="NCBI Taxonomy" id="2771355"/>
    <lineage>
        <taxon>Bacteria</taxon>
        <taxon>Pseudomonadati</taxon>
        <taxon>Bacteroidota</taxon>
        <taxon>Cytophagia</taxon>
        <taxon>Cytophagales</taxon>
        <taxon>Cytophagaceae</taxon>
        <taxon>Spirosoma</taxon>
    </lineage>
</organism>
<dbReference type="InterPro" id="IPR012296">
    <property type="entry name" value="Nuclease_put_TT1808"/>
</dbReference>
<keyword evidence="2" id="KW-0378">Hydrolase</keyword>
<dbReference type="InterPro" id="IPR008538">
    <property type="entry name" value="Uma2"/>
</dbReference>
<keyword evidence="2" id="KW-0540">Nuclease</keyword>
<dbReference type="CDD" id="cd06260">
    <property type="entry name" value="DUF820-like"/>
    <property type="match status" value="1"/>
</dbReference>
<feature type="domain" description="Putative restriction endonuclease" evidence="1">
    <location>
        <begin position="17"/>
        <end position="187"/>
    </location>
</feature>
<dbReference type="Proteomes" id="UP000653797">
    <property type="component" value="Unassembled WGS sequence"/>
</dbReference>
<dbReference type="Pfam" id="PF05685">
    <property type="entry name" value="Uma2"/>
    <property type="match status" value="1"/>
</dbReference>
<evidence type="ECO:0000259" key="1">
    <source>
        <dbReference type="Pfam" id="PF05685"/>
    </source>
</evidence>
<dbReference type="InterPro" id="IPR011335">
    <property type="entry name" value="Restrct_endonuc-II-like"/>
</dbReference>
<dbReference type="RefSeq" id="WP_191038396.1">
    <property type="nucleotide sequence ID" value="NZ_JACXAA010000002.1"/>
</dbReference>
<evidence type="ECO:0000313" key="3">
    <source>
        <dbReference type="Proteomes" id="UP000653797"/>
    </source>
</evidence>
<dbReference type="AlphaFoldDB" id="A0A927AZS7"/>
<keyword evidence="3" id="KW-1185">Reference proteome</keyword>
<sequence length="198" mass="22695">MITDISQLDPNGTYSYADYLKWQFEESVELIKGKLYRMSPGVDSPAPKRKHQLAVSHLLVDISVYFGEKGCDVYTAPFDVRLPVRNERKPDQLHTVVQPDICVICDLSKLDDAGCLGAPDWIIEITSPRTAKQDFSEKFNLYQESGVREYWIVQPKEQTVNVYILEEGQYVLVDVYESGDIPSCIFPDLLISHDRIFR</sequence>
<protein>
    <submittedName>
        <fullName evidence="2">Uma2 family endonuclease</fullName>
    </submittedName>
</protein>
<gene>
    <name evidence="2" type="ORF">IC230_07740</name>
</gene>
<proteinExistence type="predicted"/>
<comment type="caution">
    <text evidence="2">The sequence shown here is derived from an EMBL/GenBank/DDBJ whole genome shotgun (WGS) entry which is preliminary data.</text>
</comment>
<dbReference type="PANTHER" id="PTHR36558:SF1">
    <property type="entry name" value="RESTRICTION ENDONUCLEASE DOMAIN-CONTAINING PROTEIN-RELATED"/>
    <property type="match status" value="1"/>
</dbReference>
<dbReference type="GO" id="GO:0004519">
    <property type="term" value="F:endonuclease activity"/>
    <property type="evidence" value="ECO:0007669"/>
    <property type="project" value="UniProtKB-KW"/>
</dbReference>
<evidence type="ECO:0000313" key="2">
    <source>
        <dbReference type="EMBL" id="MBD2752775.1"/>
    </source>
</evidence>
<dbReference type="EMBL" id="JACXAA010000002">
    <property type="protein sequence ID" value="MBD2752775.1"/>
    <property type="molecule type" value="Genomic_DNA"/>
</dbReference>
<reference evidence="2" key="1">
    <citation type="submission" date="2020-09" db="EMBL/GenBank/DDBJ databases">
        <authorList>
            <person name="Kim M.K."/>
        </authorList>
    </citation>
    <scope>NUCLEOTIDE SEQUENCE</scope>
    <source>
        <strain evidence="2">BT704</strain>
    </source>
</reference>
<dbReference type="PANTHER" id="PTHR36558">
    <property type="entry name" value="GLR1098 PROTEIN"/>
    <property type="match status" value="1"/>
</dbReference>
<name>A0A927AZS7_9BACT</name>